<dbReference type="Proteomes" id="UP000634136">
    <property type="component" value="Unassembled WGS sequence"/>
</dbReference>
<gene>
    <name evidence="3" type="ORF">G2W53_014481</name>
</gene>
<feature type="region of interest" description="Disordered" evidence="1">
    <location>
        <begin position="28"/>
        <end position="61"/>
    </location>
</feature>
<accession>A0A834WTC5</accession>
<reference evidence="3" key="1">
    <citation type="submission" date="2020-09" db="EMBL/GenBank/DDBJ databases">
        <title>Genome-Enabled Discovery of Anthraquinone Biosynthesis in Senna tora.</title>
        <authorList>
            <person name="Kang S.-H."/>
            <person name="Pandey R.P."/>
            <person name="Lee C.-M."/>
            <person name="Sim J.-S."/>
            <person name="Jeong J.-T."/>
            <person name="Choi B.-S."/>
            <person name="Jung M."/>
            <person name="Ginzburg D."/>
            <person name="Zhao K."/>
            <person name="Won S.Y."/>
            <person name="Oh T.-J."/>
            <person name="Yu Y."/>
            <person name="Kim N.-H."/>
            <person name="Lee O.R."/>
            <person name="Lee T.-H."/>
            <person name="Bashyal P."/>
            <person name="Kim T.-S."/>
            <person name="Lee W.-H."/>
            <person name="Kawkins C."/>
            <person name="Kim C.-K."/>
            <person name="Kim J.S."/>
            <person name="Ahn B.O."/>
            <person name="Rhee S.Y."/>
            <person name="Sohng J.K."/>
        </authorList>
    </citation>
    <scope>NUCLEOTIDE SEQUENCE</scope>
    <source>
        <tissue evidence="3">Leaf</tissue>
    </source>
</reference>
<keyword evidence="2" id="KW-1133">Transmembrane helix</keyword>
<comment type="caution">
    <text evidence="3">The sequence shown here is derived from an EMBL/GenBank/DDBJ whole genome shotgun (WGS) entry which is preliminary data.</text>
</comment>
<organism evidence="3 4">
    <name type="scientific">Senna tora</name>
    <dbReference type="NCBI Taxonomy" id="362788"/>
    <lineage>
        <taxon>Eukaryota</taxon>
        <taxon>Viridiplantae</taxon>
        <taxon>Streptophyta</taxon>
        <taxon>Embryophyta</taxon>
        <taxon>Tracheophyta</taxon>
        <taxon>Spermatophyta</taxon>
        <taxon>Magnoliopsida</taxon>
        <taxon>eudicotyledons</taxon>
        <taxon>Gunneridae</taxon>
        <taxon>Pentapetalae</taxon>
        <taxon>rosids</taxon>
        <taxon>fabids</taxon>
        <taxon>Fabales</taxon>
        <taxon>Fabaceae</taxon>
        <taxon>Caesalpinioideae</taxon>
        <taxon>Cassia clade</taxon>
        <taxon>Senna</taxon>
    </lineage>
</organism>
<keyword evidence="2" id="KW-0812">Transmembrane</keyword>
<keyword evidence="2" id="KW-0472">Membrane</keyword>
<proteinExistence type="predicted"/>
<evidence type="ECO:0000313" key="3">
    <source>
        <dbReference type="EMBL" id="KAF7832148.1"/>
    </source>
</evidence>
<evidence type="ECO:0000256" key="1">
    <source>
        <dbReference type="SAM" id="MobiDB-lite"/>
    </source>
</evidence>
<feature type="transmembrane region" description="Helical" evidence="2">
    <location>
        <begin position="123"/>
        <end position="150"/>
    </location>
</feature>
<protein>
    <submittedName>
        <fullName evidence="3">Uncharacterized protein</fullName>
    </submittedName>
</protein>
<evidence type="ECO:0000256" key="2">
    <source>
        <dbReference type="SAM" id="Phobius"/>
    </source>
</evidence>
<sequence>MASSALVIRTSLDSDNTIYSQNFLLSTSSSTKPNDADSDETSYFSNKEATPEVNPDHHPIATSPITHTNAQLKEIHGELRVVQKELYEVHFLNSLFDYGLLCFNGPSGWVLLDFMPCDGLTMVLNLVGLVTVAVCLMIHIPADACLIWLLKVAL</sequence>
<keyword evidence="4" id="KW-1185">Reference proteome</keyword>
<name>A0A834WTC5_9FABA</name>
<dbReference type="AlphaFoldDB" id="A0A834WTC5"/>
<dbReference type="EMBL" id="JAAIUW010000005">
    <property type="protein sequence ID" value="KAF7832148.1"/>
    <property type="molecule type" value="Genomic_DNA"/>
</dbReference>
<evidence type="ECO:0000313" key="4">
    <source>
        <dbReference type="Proteomes" id="UP000634136"/>
    </source>
</evidence>